<protein>
    <submittedName>
        <fullName evidence="2">Uncharacterized protein</fullName>
    </submittedName>
</protein>
<evidence type="ECO:0000313" key="2">
    <source>
        <dbReference type="EMBL" id="ACV29472.1"/>
    </source>
</evidence>
<reference evidence="2 3" key="1">
    <citation type="journal article" date="2009" name="Stand. Genomic Sci.">
        <title>Complete genome sequence of Anaerococcus prevotii type strain (PC1).</title>
        <authorList>
            <person name="Labutti K."/>
            <person name="Pukall R."/>
            <person name="Steenblock K."/>
            <person name="Glavina Del Rio T."/>
            <person name="Tice H."/>
            <person name="Copeland A."/>
            <person name="Cheng J.F."/>
            <person name="Lucas S."/>
            <person name="Chen F."/>
            <person name="Nolan M."/>
            <person name="Bruce D."/>
            <person name="Goodwin L."/>
            <person name="Pitluck S."/>
            <person name="Ivanova N."/>
            <person name="Mavromatis K."/>
            <person name="Ovchinnikova G."/>
            <person name="Pati A."/>
            <person name="Chen A."/>
            <person name="Palaniappan K."/>
            <person name="Land M."/>
            <person name="Hauser L."/>
            <person name="Chang Y.J."/>
            <person name="Jeffries C.D."/>
            <person name="Chain P."/>
            <person name="Saunders E."/>
            <person name="Brettin T."/>
            <person name="Detter J.C."/>
            <person name="Han C."/>
            <person name="Goker M."/>
            <person name="Bristow J."/>
            <person name="Eisen J.A."/>
            <person name="Markowitz V."/>
            <person name="Hugenholtz P."/>
            <person name="Kyrpides N.C."/>
            <person name="Klenk H.P."/>
            <person name="Lapidus A."/>
        </authorList>
    </citation>
    <scope>NUCLEOTIDE SEQUENCE [LARGE SCALE GENOMIC DNA]</scope>
    <source>
        <strain evidence="3">ATCC 9321 / DSM 20548 / JCM 6508 / NCTC 11806 / PC1</strain>
    </source>
</reference>
<feature type="transmembrane region" description="Helical" evidence="1">
    <location>
        <begin position="24"/>
        <end position="43"/>
    </location>
</feature>
<sequence length="304" mass="36247">MLDYIYKIFGIHEDGKVNKFNLDYRNSIFSNIIIPIMAFILLIHNNNKLISKSYSIYSQKKILYGLMPNVVSKILEFILTYINIFGNFVYSNYCLIIALLLVLLIVILIIGKIGLFNKFKIYNNKMMDKKGRIHGFDYITAYSNIINIIIFTMTDLWIIYSFSSIFLWNINTISKYSKLSVFLNSVYAIKLFINFIFKLFSITYYENYHNLNFNSFRELDNGKYNRFGVLDHKKIELSEDDNRKDLKNKHIYILKDRFSKDGIFLFVLINEYNKEELITDKVHYSTNLEEIQLVFDYMKKEYSK</sequence>
<keyword evidence="1" id="KW-0812">Transmembrane</keyword>
<dbReference type="EMBL" id="CP001708">
    <property type="protein sequence ID" value="ACV29472.1"/>
    <property type="molecule type" value="Genomic_DNA"/>
</dbReference>
<feature type="transmembrane region" description="Helical" evidence="1">
    <location>
        <begin position="136"/>
        <end position="159"/>
    </location>
</feature>
<feature type="transmembrane region" description="Helical" evidence="1">
    <location>
        <begin position="63"/>
        <end position="84"/>
    </location>
</feature>
<name>C7RE59_ANAPD</name>
<dbReference type="eggNOG" id="ENOG502ZSU4">
    <property type="taxonomic scope" value="Bacteria"/>
</dbReference>
<feature type="transmembrane region" description="Helical" evidence="1">
    <location>
        <begin position="179"/>
        <end position="197"/>
    </location>
</feature>
<dbReference type="AlphaFoldDB" id="C7RE59"/>
<proteinExistence type="predicted"/>
<evidence type="ECO:0000256" key="1">
    <source>
        <dbReference type="SAM" id="Phobius"/>
    </source>
</evidence>
<keyword evidence="3" id="KW-1185">Reference proteome</keyword>
<dbReference type="HOGENOM" id="CLU_939547_0_0_9"/>
<dbReference type="KEGG" id="apr:Apre_1449"/>
<organism evidence="2 3">
    <name type="scientific">Anaerococcus prevotii (strain ATCC 9321 / DSM 20548 / JCM 6508 / NCTC 11806 / PC1)</name>
    <name type="common">Peptostreptococcus prevotii</name>
    <name type="synonym">Peptococcus prevotii</name>
    <dbReference type="NCBI Taxonomy" id="525919"/>
    <lineage>
        <taxon>Bacteria</taxon>
        <taxon>Bacillati</taxon>
        <taxon>Bacillota</taxon>
        <taxon>Tissierellia</taxon>
        <taxon>Tissierellales</taxon>
        <taxon>Peptoniphilaceae</taxon>
        <taxon>Anaerococcus</taxon>
    </lineage>
</organism>
<evidence type="ECO:0000313" key="3">
    <source>
        <dbReference type="Proteomes" id="UP000002294"/>
    </source>
</evidence>
<keyword evidence="1" id="KW-0472">Membrane</keyword>
<feature type="transmembrane region" description="Helical" evidence="1">
    <location>
        <begin position="90"/>
        <end position="115"/>
    </location>
</feature>
<dbReference type="Proteomes" id="UP000002294">
    <property type="component" value="Chromosome"/>
</dbReference>
<dbReference type="RefSeq" id="WP_015778370.1">
    <property type="nucleotide sequence ID" value="NC_013171.1"/>
</dbReference>
<keyword evidence="1" id="KW-1133">Transmembrane helix</keyword>
<accession>C7RE59</accession>
<gene>
    <name evidence="2" type="ordered locus">Apre_1449</name>
</gene>